<dbReference type="PANTHER" id="PTHR35008:SF9">
    <property type="entry name" value="CYTOCHROME C DOMAIN-CONTAINING PROTEIN"/>
    <property type="match status" value="1"/>
</dbReference>
<keyword evidence="2 4" id="KW-0479">Metal-binding</keyword>
<dbReference type="Pfam" id="PF21342">
    <property type="entry name" value="SoxA-TsdA_cyt-c"/>
    <property type="match status" value="1"/>
</dbReference>
<name>A0ABX1P156_9RHOO</name>
<dbReference type="RefSeq" id="WP_169203963.1">
    <property type="nucleotide sequence ID" value="NZ_CP059467.1"/>
</dbReference>
<evidence type="ECO:0000259" key="6">
    <source>
        <dbReference type="PROSITE" id="PS51007"/>
    </source>
</evidence>
<gene>
    <name evidence="7" type="ORF">GPA24_18290</name>
</gene>
<evidence type="ECO:0000256" key="5">
    <source>
        <dbReference type="SAM" id="SignalP"/>
    </source>
</evidence>
<sequence length="338" mass="36476">MKAKLFAASLAAILAGGAGAAGEGAKTSLLDRPAPNPENLPNDAYGKLVRYGHELTTRTFALIGPEVQDKEKRFAGNNLACTSCHQDNATKPYAMPWTGVSATFPQYRSREDSISTVEERVNGCMERSMNGRALPLDSPEMKAFVTYIHYLSRGIPIGAQLEGAGTKPTKVPERRADLAAGEALYGKTCAACHGMNGEGQRRGKVGDAEGYIFPPLWGNDTFNNGAGMNRLLTATRFVKHNMPQGTTHLTPVLNDEEAYDVVAYVLSKPRPIKASLDKDFPARWNKPVDAAFPPYVDGASADQHRYGPYPPLMEMAKQRAQARNAAVAPQKPAAEGAK</sequence>
<accession>A0ABX1P156</accession>
<keyword evidence="3 4" id="KW-0408">Iron</keyword>
<dbReference type="InterPro" id="IPR009056">
    <property type="entry name" value="Cyt_c-like_dom"/>
</dbReference>
<comment type="caution">
    <text evidence="7">The sequence shown here is derived from an EMBL/GenBank/DDBJ whole genome shotgun (WGS) entry which is preliminary data.</text>
</comment>
<dbReference type="Proteomes" id="UP000633943">
    <property type="component" value="Unassembled WGS sequence"/>
</dbReference>
<evidence type="ECO:0000256" key="1">
    <source>
        <dbReference type="ARBA" id="ARBA00022617"/>
    </source>
</evidence>
<proteinExistence type="predicted"/>
<organism evidence="7 8">
    <name type="scientific">Aromatoleum bremense</name>
    <dbReference type="NCBI Taxonomy" id="76115"/>
    <lineage>
        <taxon>Bacteria</taxon>
        <taxon>Pseudomonadati</taxon>
        <taxon>Pseudomonadota</taxon>
        <taxon>Betaproteobacteria</taxon>
        <taxon>Rhodocyclales</taxon>
        <taxon>Rhodocyclaceae</taxon>
        <taxon>Aromatoleum</taxon>
    </lineage>
</organism>
<evidence type="ECO:0000256" key="2">
    <source>
        <dbReference type="ARBA" id="ARBA00022723"/>
    </source>
</evidence>
<dbReference type="Gene3D" id="1.10.760.10">
    <property type="entry name" value="Cytochrome c-like domain"/>
    <property type="match status" value="2"/>
</dbReference>
<evidence type="ECO:0000313" key="7">
    <source>
        <dbReference type="EMBL" id="NMG17450.1"/>
    </source>
</evidence>
<feature type="domain" description="Cytochrome c" evidence="6">
    <location>
        <begin position="65"/>
        <end position="152"/>
    </location>
</feature>
<dbReference type="InterPro" id="IPR036909">
    <property type="entry name" value="Cyt_c-like_dom_sf"/>
</dbReference>
<evidence type="ECO:0000313" key="8">
    <source>
        <dbReference type="Proteomes" id="UP000633943"/>
    </source>
</evidence>
<keyword evidence="1 4" id="KW-0349">Heme</keyword>
<feature type="signal peptide" evidence="5">
    <location>
        <begin position="1"/>
        <end position="20"/>
    </location>
</feature>
<feature type="domain" description="Cytochrome c" evidence="6">
    <location>
        <begin position="176"/>
        <end position="269"/>
    </location>
</feature>
<dbReference type="SUPFAM" id="SSF46626">
    <property type="entry name" value="Cytochrome c"/>
    <property type="match status" value="2"/>
</dbReference>
<feature type="chain" id="PRO_5046600386" evidence="5">
    <location>
        <begin position="21"/>
        <end position="338"/>
    </location>
</feature>
<dbReference type="PANTHER" id="PTHR35008">
    <property type="entry name" value="BLL4482 PROTEIN-RELATED"/>
    <property type="match status" value="1"/>
</dbReference>
<dbReference type="Pfam" id="PF00034">
    <property type="entry name" value="Cytochrom_C"/>
    <property type="match status" value="1"/>
</dbReference>
<dbReference type="PROSITE" id="PS51007">
    <property type="entry name" value="CYTC"/>
    <property type="match status" value="2"/>
</dbReference>
<dbReference type="InterPro" id="IPR051459">
    <property type="entry name" value="Cytochrome_c-type_DH"/>
</dbReference>
<evidence type="ECO:0000256" key="4">
    <source>
        <dbReference type="PROSITE-ProRule" id="PRU00433"/>
    </source>
</evidence>
<keyword evidence="8" id="KW-1185">Reference proteome</keyword>
<reference evidence="7 8" key="1">
    <citation type="submission" date="2019-12" db="EMBL/GenBank/DDBJ databases">
        <title>Comparative genomics gives insights into the taxonomy of the Azoarcus-Aromatoleum group and reveals separate origins of nif in the plant-associated Azoarcus and non-plant-associated Aromatoleum sub-groups.</title>
        <authorList>
            <person name="Lafos M."/>
            <person name="Maluk M."/>
            <person name="Batista M."/>
            <person name="Junghare M."/>
            <person name="Carmona M."/>
            <person name="Faoro H."/>
            <person name="Cruz L.M."/>
            <person name="Battistoni F."/>
            <person name="De Souza E."/>
            <person name="Pedrosa F."/>
            <person name="Chen W.-M."/>
            <person name="Poole P.S."/>
            <person name="Dixon R.A."/>
            <person name="James E.K."/>
        </authorList>
    </citation>
    <scope>NUCLEOTIDE SEQUENCE [LARGE SCALE GENOMIC DNA]</scope>
    <source>
        <strain evidence="7 8">PbN1</strain>
    </source>
</reference>
<keyword evidence="5" id="KW-0732">Signal</keyword>
<evidence type="ECO:0000256" key="3">
    <source>
        <dbReference type="ARBA" id="ARBA00023004"/>
    </source>
</evidence>
<dbReference type="EMBL" id="WTVP01000078">
    <property type="protein sequence ID" value="NMG17450.1"/>
    <property type="molecule type" value="Genomic_DNA"/>
</dbReference>
<protein>
    <submittedName>
        <fullName evidence="7">C-type cytochrome</fullName>
    </submittedName>
</protein>